<protein>
    <submittedName>
        <fullName evidence="4">Uncharacterized protein LOC127741203</fullName>
    </submittedName>
</protein>
<dbReference type="PANTHER" id="PTHR31973:SF195">
    <property type="entry name" value="MUDR FAMILY TRANSPOSASE"/>
    <property type="match status" value="1"/>
</dbReference>
<evidence type="ECO:0000313" key="4">
    <source>
        <dbReference type="RefSeq" id="XP_052109188.1"/>
    </source>
</evidence>
<feature type="domain" description="Transposase MuDR plant" evidence="2">
    <location>
        <begin position="204"/>
        <end position="268"/>
    </location>
</feature>
<dbReference type="InterPro" id="IPR004332">
    <property type="entry name" value="Transposase_MuDR"/>
</dbReference>
<dbReference type="PANTHER" id="PTHR31973">
    <property type="entry name" value="POLYPROTEIN, PUTATIVE-RELATED"/>
    <property type="match status" value="1"/>
</dbReference>
<evidence type="ECO:0000313" key="3">
    <source>
        <dbReference type="Proteomes" id="UP000515211"/>
    </source>
</evidence>
<keyword evidence="3" id="KW-1185">Reference proteome</keyword>
<feature type="region of interest" description="Disordered" evidence="1">
    <location>
        <begin position="475"/>
        <end position="494"/>
    </location>
</feature>
<sequence length="494" mass="54831">MVSTFYINRGYQKLITYLKNSILQKLGVFGSKWEKKLFYKISIAVVSTSVKYDTFVLAADEDIRVLFHCVRSFPEVRIHKLFVKLEAGVDSSGLSAPVHSSTVAGGVSSSMPAVRPFVPLVASPSFAADLNRTEVVDFVPLENVGVFKQACEVGTGGGLIPDMQGFGEPDRVENAMCDDDSDQEPALGKQADDGPIVGGSSTEFQIGQSFQNKDEAVLSVKDYSIRQGVEYRVIESDNLKYHGKCKEFGKGCTWLIRIALRSRKGTWEVRRYNGPHTCLATSISSYHRQLDYYVICARILLLVRADTAVTVKVLQQATEANYSFRPSYRKVWMTKQKAVAQIYRDRKESYAELPRWMLGVQSTMAGTVSVLKTSPVRLGGEVDESTVYFHRLFWTFSPCIEAFHHCKPLVSIDGTHLYGCLYADADRLACYLVCRKPAPWEVLGTTLCDEPPQSTQLASDPEMQHLGIGICGPHGTTSPGTQLMDRGQGLDRPV</sequence>
<evidence type="ECO:0000259" key="2">
    <source>
        <dbReference type="Pfam" id="PF03108"/>
    </source>
</evidence>
<gene>
    <name evidence="4" type="primary">LOC127741203</name>
</gene>
<dbReference type="GeneID" id="127741203"/>
<evidence type="ECO:0000256" key="1">
    <source>
        <dbReference type="SAM" id="MobiDB-lite"/>
    </source>
</evidence>
<dbReference type="Proteomes" id="UP000515211">
    <property type="component" value="Chromosome 8"/>
</dbReference>
<organism evidence="3 4">
    <name type="scientific">Arachis duranensis</name>
    <name type="common">Wild peanut</name>
    <dbReference type="NCBI Taxonomy" id="130453"/>
    <lineage>
        <taxon>Eukaryota</taxon>
        <taxon>Viridiplantae</taxon>
        <taxon>Streptophyta</taxon>
        <taxon>Embryophyta</taxon>
        <taxon>Tracheophyta</taxon>
        <taxon>Spermatophyta</taxon>
        <taxon>Magnoliopsida</taxon>
        <taxon>eudicotyledons</taxon>
        <taxon>Gunneridae</taxon>
        <taxon>Pentapetalae</taxon>
        <taxon>rosids</taxon>
        <taxon>fabids</taxon>
        <taxon>Fabales</taxon>
        <taxon>Fabaceae</taxon>
        <taxon>Papilionoideae</taxon>
        <taxon>50 kb inversion clade</taxon>
        <taxon>dalbergioids sensu lato</taxon>
        <taxon>Dalbergieae</taxon>
        <taxon>Pterocarpus clade</taxon>
        <taxon>Arachis</taxon>
    </lineage>
</organism>
<reference evidence="3" key="1">
    <citation type="journal article" date="2016" name="Nat. Genet.">
        <title>The genome sequences of Arachis duranensis and Arachis ipaensis, the diploid ancestors of cultivated peanut.</title>
        <authorList>
            <person name="Bertioli D.J."/>
            <person name="Cannon S.B."/>
            <person name="Froenicke L."/>
            <person name="Huang G."/>
            <person name="Farmer A.D."/>
            <person name="Cannon E.K."/>
            <person name="Liu X."/>
            <person name="Gao D."/>
            <person name="Clevenger J."/>
            <person name="Dash S."/>
            <person name="Ren L."/>
            <person name="Moretzsohn M.C."/>
            <person name="Shirasawa K."/>
            <person name="Huang W."/>
            <person name="Vidigal B."/>
            <person name="Abernathy B."/>
            <person name="Chu Y."/>
            <person name="Niederhuth C.E."/>
            <person name="Umale P."/>
            <person name="Araujo A.C."/>
            <person name="Kozik A."/>
            <person name="Kim K.D."/>
            <person name="Burow M.D."/>
            <person name="Varshney R.K."/>
            <person name="Wang X."/>
            <person name="Zhang X."/>
            <person name="Barkley N."/>
            <person name="Guimaraes P.M."/>
            <person name="Isobe S."/>
            <person name="Guo B."/>
            <person name="Liao B."/>
            <person name="Stalker H.T."/>
            <person name="Schmitz R.J."/>
            <person name="Scheffler B.E."/>
            <person name="Leal-Bertioli S.C."/>
            <person name="Xun X."/>
            <person name="Jackson S.A."/>
            <person name="Michelmore R."/>
            <person name="Ozias-Akins P."/>
        </authorList>
    </citation>
    <scope>NUCLEOTIDE SEQUENCE [LARGE SCALE GENOMIC DNA]</scope>
    <source>
        <strain evidence="3">cv. V14167</strain>
    </source>
</reference>
<dbReference type="RefSeq" id="XP_052109188.1">
    <property type="nucleotide sequence ID" value="XM_052253228.1"/>
</dbReference>
<dbReference type="Pfam" id="PF03108">
    <property type="entry name" value="DBD_Tnp_Mut"/>
    <property type="match status" value="1"/>
</dbReference>
<dbReference type="KEGG" id="adu:127741203"/>
<reference evidence="4" key="2">
    <citation type="submission" date="2025-08" db="UniProtKB">
        <authorList>
            <consortium name="RefSeq"/>
        </authorList>
    </citation>
    <scope>IDENTIFICATION</scope>
    <source>
        <tissue evidence="4">Whole plant</tissue>
    </source>
</reference>
<proteinExistence type="predicted"/>
<name>A0A9C6WP79_ARADU</name>
<dbReference type="AlphaFoldDB" id="A0A9C6WP79"/>
<accession>A0A9C6WP79</accession>